<name>A0A1M6C1M9_9RHOB</name>
<organism evidence="2 3">
    <name type="scientific">Wenxinia saemankumensis</name>
    <dbReference type="NCBI Taxonomy" id="1447782"/>
    <lineage>
        <taxon>Bacteria</taxon>
        <taxon>Pseudomonadati</taxon>
        <taxon>Pseudomonadota</taxon>
        <taxon>Alphaproteobacteria</taxon>
        <taxon>Rhodobacterales</taxon>
        <taxon>Roseobacteraceae</taxon>
        <taxon>Wenxinia</taxon>
    </lineage>
</organism>
<dbReference type="AlphaFoldDB" id="A0A1M6C1M9"/>
<keyword evidence="1" id="KW-0812">Transmembrane</keyword>
<dbReference type="InterPro" id="IPR011088">
    <property type="entry name" value="Phage_phiNM3_A0EWY4"/>
</dbReference>
<evidence type="ECO:0000313" key="3">
    <source>
        <dbReference type="Proteomes" id="UP000184292"/>
    </source>
</evidence>
<dbReference type="RefSeq" id="WP_139300484.1">
    <property type="nucleotide sequence ID" value="NZ_FQYO01000002.1"/>
</dbReference>
<keyword evidence="1" id="KW-0472">Membrane</keyword>
<dbReference type="Proteomes" id="UP000184292">
    <property type="component" value="Unassembled WGS sequence"/>
</dbReference>
<keyword evidence="1" id="KW-1133">Transmembrane helix</keyword>
<accession>A0A1M6C1M9</accession>
<evidence type="ECO:0000313" key="2">
    <source>
        <dbReference type="EMBL" id="SHI54919.1"/>
    </source>
</evidence>
<reference evidence="2 3" key="1">
    <citation type="submission" date="2016-11" db="EMBL/GenBank/DDBJ databases">
        <authorList>
            <person name="Jaros S."/>
            <person name="Januszkiewicz K."/>
            <person name="Wedrychowicz H."/>
        </authorList>
    </citation>
    <scope>NUCLEOTIDE SEQUENCE [LARGE SCALE GENOMIC DNA]</scope>
    <source>
        <strain evidence="2 3">DSM 100565</strain>
    </source>
</reference>
<evidence type="ECO:0000256" key="1">
    <source>
        <dbReference type="SAM" id="Phobius"/>
    </source>
</evidence>
<keyword evidence="3" id="KW-1185">Reference proteome</keyword>
<dbReference type="OrthoDB" id="5354324at2"/>
<dbReference type="EMBL" id="FQYO01000002">
    <property type="protein sequence ID" value="SHI54919.1"/>
    <property type="molecule type" value="Genomic_DNA"/>
</dbReference>
<feature type="transmembrane region" description="Helical" evidence="1">
    <location>
        <begin position="150"/>
        <end position="169"/>
    </location>
</feature>
<dbReference type="STRING" id="1447782.SAMN05444417_0959"/>
<sequence length="208" mass="23895">MLRYIWWAIKIAAAICVAALLHYTLPQRDVVYITSTYNRVVQFGSNSIFWSSPDSGSNVAAGEVSRDVLFIESVQRSGRVMVYRNEDTGFWPPYLKFDSSNLQAEATDLVSNRADPQWVVLTHYGWRIPFLTAFPNAIAVRPTDDPDATLIPWFNIALLVVLFAIWWAIRVRWKRFRRARVDPALLNAGAAYDERSAAAGRWLRSWRR</sequence>
<evidence type="ECO:0008006" key="4">
    <source>
        <dbReference type="Google" id="ProtNLM"/>
    </source>
</evidence>
<dbReference type="Pfam" id="PF07509">
    <property type="entry name" value="DUF1523"/>
    <property type="match status" value="1"/>
</dbReference>
<gene>
    <name evidence="2" type="ORF">SAMN05444417_0959</name>
</gene>
<protein>
    <recommendedName>
        <fullName evidence="4">DUF1523 domain-containing protein</fullName>
    </recommendedName>
</protein>
<proteinExistence type="predicted"/>